<comment type="pathway">
    <text evidence="5">Cofactor biosynthesis; coenzyme A biosynthesis; CoA from (R)-pantothenate: step 5/5.</text>
</comment>
<dbReference type="Proteomes" id="UP000824366">
    <property type="component" value="Chromosome"/>
</dbReference>
<dbReference type="EMBL" id="AP024238">
    <property type="protein sequence ID" value="BCO26051.1"/>
    <property type="molecule type" value="Genomic_DNA"/>
</dbReference>
<comment type="function">
    <text evidence="5">Catalyzes the phosphorylation of the 3'-hydroxyl group of dephosphocoenzyme A to form coenzyme A.</text>
</comment>
<comment type="catalytic activity">
    <reaction evidence="5">
        <text>3'-dephospho-CoA + ATP = ADP + CoA + H(+)</text>
        <dbReference type="Rhea" id="RHEA:18245"/>
        <dbReference type="ChEBI" id="CHEBI:15378"/>
        <dbReference type="ChEBI" id="CHEBI:30616"/>
        <dbReference type="ChEBI" id="CHEBI:57287"/>
        <dbReference type="ChEBI" id="CHEBI:57328"/>
        <dbReference type="ChEBI" id="CHEBI:456216"/>
        <dbReference type="EC" id="2.7.1.24"/>
    </reaction>
</comment>
<dbReference type="EC" id="2.7.1.24" evidence="5 6"/>
<dbReference type="InterPro" id="IPR001977">
    <property type="entry name" value="Depp_CoAkinase"/>
</dbReference>
<dbReference type="GO" id="GO:0016301">
    <property type="term" value="F:kinase activity"/>
    <property type="evidence" value="ECO:0007669"/>
    <property type="project" value="UniProtKB-KW"/>
</dbReference>
<evidence type="ECO:0000313" key="7">
    <source>
        <dbReference type="EMBL" id="BCO26051.1"/>
    </source>
</evidence>
<keyword evidence="2 5" id="KW-0547">Nucleotide-binding</keyword>
<evidence type="ECO:0000313" key="8">
    <source>
        <dbReference type="Proteomes" id="UP000824366"/>
    </source>
</evidence>
<keyword evidence="4 5" id="KW-0173">Coenzyme A biosynthesis</keyword>
<evidence type="ECO:0000256" key="4">
    <source>
        <dbReference type="ARBA" id="ARBA00022993"/>
    </source>
</evidence>
<keyword evidence="5 7" id="KW-0418">Kinase</keyword>
<organism evidence="7 8">
    <name type="scientific">Rhodoferax lithotrophicus</name>
    <dbReference type="NCBI Taxonomy" id="2798804"/>
    <lineage>
        <taxon>Bacteria</taxon>
        <taxon>Pseudomonadati</taxon>
        <taxon>Pseudomonadota</taxon>
        <taxon>Betaproteobacteria</taxon>
        <taxon>Burkholderiales</taxon>
        <taxon>Comamonadaceae</taxon>
        <taxon>Rhodoferax</taxon>
    </lineage>
</organism>
<keyword evidence="5" id="KW-0963">Cytoplasm</keyword>
<keyword evidence="3 5" id="KW-0067">ATP-binding</keyword>
<evidence type="ECO:0000256" key="3">
    <source>
        <dbReference type="ARBA" id="ARBA00022840"/>
    </source>
</evidence>
<sequence length="205" mass="21953">MSEGIRLGLTGGIGSGKSTVAGMLADLGAAILDADAISRALTAVHGLAIEPIRHQFGAELITVQGALNRERMRALVFSDPAARQQLEAIIHPLVGQETARQAQAAKDAGHRCLVFDVPLLVESGHWRQKVDQVLVVDCLPETQIQRVQARSGLDREAVIAIMATQAHRQTRLQAADTVIFNDNISLDELATQVHALAPGLRLSLV</sequence>
<name>A0ABN6D211_9BURK</name>
<proteinExistence type="inferred from homology"/>
<gene>
    <name evidence="5" type="primary">coaE</name>
    <name evidence="7" type="ORF">MIZ03_0931</name>
</gene>
<keyword evidence="5" id="KW-0808">Transferase</keyword>
<evidence type="ECO:0000256" key="2">
    <source>
        <dbReference type="ARBA" id="ARBA00022741"/>
    </source>
</evidence>
<dbReference type="RefSeq" id="WP_223908976.1">
    <property type="nucleotide sequence ID" value="NZ_AP024238.1"/>
</dbReference>
<evidence type="ECO:0000256" key="6">
    <source>
        <dbReference type="NCBIfam" id="TIGR00152"/>
    </source>
</evidence>
<protein>
    <recommendedName>
        <fullName evidence="5 6">Dephospho-CoA kinase</fullName>
        <ecNumber evidence="5 6">2.7.1.24</ecNumber>
    </recommendedName>
    <alternativeName>
        <fullName evidence="5">Dephosphocoenzyme A kinase</fullName>
    </alternativeName>
</protein>
<dbReference type="SUPFAM" id="SSF52540">
    <property type="entry name" value="P-loop containing nucleoside triphosphate hydrolases"/>
    <property type="match status" value="1"/>
</dbReference>
<feature type="binding site" evidence="5">
    <location>
        <begin position="14"/>
        <end position="19"/>
    </location>
    <ligand>
        <name>ATP</name>
        <dbReference type="ChEBI" id="CHEBI:30616"/>
    </ligand>
</feature>
<dbReference type="InterPro" id="IPR027417">
    <property type="entry name" value="P-loop_NTPase"/>
</dbReference>
<comment type="similarity">
    <text evidence="1 5">Belongs to the CoaE family.</text>
</comment>
<dbReference type="PANTHER" id="PTHR10695:SF46">
    <property type="entry name" value="BIFUNCTIONAL COENZYME A SYNTHASE-RELATED"/>
    <property type="match status" value="1"/>
</dbReference>
<reference evidence="7 8" key="1">
    <citation type="journal article" date="2021" name="Microbiol. Spectr.">
        <title>A Single Bacterium Capable of Oxidation and Reduction of Iron at Circumneutral pH.</title>
        <authorList>
            <person name="Kato S."/>
            <person name="Ohkuma M."/>
        </authorList>
    </citation>
    <scope>NUCLEOTIDE SEQUENCE [LARGE SCALE GENOMIC DNA]</scope>
    <source>
        <strain evidence="7 8">MIZ03</strain>
    </source>
</reference>
<dbReference type="NCBIfam" id="TIGR00152">
    <property type="entry name" value="dephospho-CoA kinase"/>
    <property type="match status" value="1"/>
</dbReference>
<dbReference type="Pfam" id="PF01121">
    <property type="entry name" value="CoaE"/>
    <property type="match status" value="1"/>
</dbReference>
<dbReference type="CDD" id="cd02022">
    <property type="entry name" value="DPCK"/>
    <property type="match status" value="1"/>
</dbReference>
<evidence type="ECO:0000256" key="1">
    <source>
        <dbReference type="ARBA" id="ARBA00009018"/>
    </source>
</evidence>
<dbReference type="PROSITE" id="PS51219">
    <property type="entry name" value="DPCK"/>
    <property type="match status" value="1"/>
</dbReference>
<comment type="subcellular location">
    <subcellularLocation>
        <location evidence="5">Cytoplasm</location>
    </subcellularLocation>
</comment>
<dbReference type="PANTHER" id="PTHR10695">
    <property type="entry name" value="DEPHOSPHO-COA KINASE-RELATED"/>
    <property type="match status" value="1"/>
</dbReference>
<dbReference type="Gene3D" id="3.40.50.300">
    <property type="entry name" value="P-loop containing nucleotide triphosphate hydrolases"/>
    <property type="match status" value="1"/>
</dbReference>
<evidence type="ECO:0000256" key="5">
    <source>
        <dbReference type="HAMAP-Rule" id="MF_00376"/>
    </source>
</evidence>
<dbReference type="HAMAP" id="MF_00376">
    <property type="entry name" value="Dephospho_CoA_kinase"/>
    <property type="match status" value="1"/>
</dbReference>
<keyword evidence="8" id="KW-1185">Reference proteome</keyword>
<accession>A0ABN6D211</accession>